<dbReference type="SUPFAM" id="SSF53474">
    <property type="entry name" value="alpha/beta-Hydrolases"/>
    <property type="match status" value="1"/>
</dbReference>
<evidence type="ECO:0000313" key="2">
    <source>
        <dbReference type="EMBL" id="OOR10049.1"/>
    </source>
</evidence>
<evidence type="ECO:0000256" key="1">
    <source>
        <dbReference type="ARBA" id="ARBA00022801"/>
    </source>
</evidence>
<name>A0A1S9TJV1_BACCE</name>
<keyword evidence="2" id="KW-0031">Aminopeptidase</keyword>
<keyword evidence="2" id="KW-0645">Protease</keyword>
<comment type="caution">
    <text evidence="2">The sequence shown here is derived from an EMBL/GenBank/DDBJ whole genome shotgun (WGS) entry which is preliminary data.</text>
</comment>
<organism evidence="2 3">
    <name type="scientific">Bacillus cereus</name>
    <dbReference type="NCBI Taxonomy" id="1396"/>
    <lineage>
        <taxon>Bacteria</taxon>
        <taxon>Bacillati</taxon>
        <taxon>Bacillota</taxon>
        <taxon>Bacilli</taxon>
        <taxon>Bacillales</taxon>
        <taxon>Bacillaceae</taxon>
        <taxon>Bacillus</taxon>
        <taxon>Bacillus cereus group</taxon>
    </lineage>
</organism>
<dbReference type="GO" id="GO:0004177">
    <property type="term" value="F:aminopeptidase activity"/>
    <property type="evidence" value="ECO:0007669"/>
    <property type="project" value="UniProtKB-KW"/>
</dbReference>
<gene>
    <name evidence="2" type="ORF">BW897_24730</name>
</gene>
<dbReference type="Pfam" id="PF06500">
    <property type="entry name" value="FrsA-like"/>
    <property type="match status" value="1"/>
</dbReference>
<sequence length="424" mass="47376">MTQRSQSQGWALDIALALGGFDALHPEAKATMEQLGHDHTDFDKVFSQVKSGAMIPKAWATVAAQAQERAKHYEQKGFTVTARDLYQRAAVMWGRAQYSYFNDDPRKLAFRERCNECVAAISSLGGGTVQRIVLEFEGKQIYALLHLPSGEIRNAPAVILGPGMDMIKEDYIQIAQRYYTSSGIVALSIEGPGQGESVSGGLKVDLTNYERAVSCYIDFLSKRPEVDSNRIGFFGISMSGYWGMRAAASDNRINAIATFEGVYGEFDTIFNRAQPSFKANFMYMSGYTDEVAFENELSSQMNLWKLAPKITCPVFMGIGEFDELTRLEEALSLYELVEAPKELRVYENEFHPLGGVAAEIFRFGAEWVELALEGNFKNDYDERYYMHRDGGVTEGTAFPTYWLGAQPAEIKARKKCNTLNACKS</sequence>
<dbReference type="AlphaFoldDB" id="A0A1S9TJV1"/>
<evidence type="ECO:0000313" key="3">
    <source>
        <dbReference type="Proteomes" id="UP000190906"/>
    </source>
</evidence>
<protein>
    <submittedName>
        <fullName evidence="2">Dipeptidyl aminopeptidase</fullName>
    </submittedName>
</protein>
<dbReference type="PANTHER" id="PTHR22946:SF12">
    <property type="entry name" value="CONIDIAL PIGMENT BIOSYNTHESIS PROTEIN AYG1 (AFU_ORTHOLOGUE AFUA_2G17550)"/>
    <property type="match status" value="1"/>
</dbReference>
<dbReference type="EMBL" id="MUAJ01000033">
    <property type="protein sequence ID" value="OOR10049.1"/>
    <property type="molecule type" value="Genomic_DNA"/>
</dbReference>
<proteinExistence type="predicted"/>
<dbReference type="InterPro" id="IPR050261">
    <property type="entry name" value="FrsA_esterase"/>
</dbReference>
<dbReference type="PANTHER" id="PTHR22946">
    <property type="entry name" value="DIENELACTONE HYDROLASE DOMAIN-CONTAINING PROTEIN-RELATED"/>
    <property type="match status" value="1"/>
</dbReference>
<dbReference type="Proteomes" id="UP000190906">
    <property type="component" value="Unassembled WGS sequence"/>
</dbReference>
<dbReference type="InterPro" id="IPR010520">
    <property type="entry name" value="FrsA-like"/>
</dbReference>
<dbReference type="Gene3D" id="3.40.50.1820">
    <property type="entry name" value="alpha/beta hydrolase"/>
    <property type="match status" value="1"/>
</dbReference>
<reference evidence="2 3" key="1">
    <citation type="submission" date="2017-01" db="EMBL/GenBank/DDBJ databases">
        <title>Bacillus cereus isolates.</title>
        <authorList>
            <person name="Beno S.M."/>
        </authorList>
    </citation>
    <scope>NUCLEOTIDE SEQUENCE [LARGE SCALE GENOMIC DNA]</scope>
    <source>
        <strain evidence="2 3">FSL H8-0485</strain>
    </source>
</reference>
<dbReference type="RefSeq" id="WP_078205353.1">
    <property type="nucleotide sequence ID" value="NZ_MUAJ01000033.1"/>
</dbReference>
<keyword evidence="1" id="KW-0378">Hydrolase</keyword>
<accession>A0A1S9TJV1</accession>
<dbReference type="InterPro" id="IPR029058">
    <property type="entry name" value="AB_hydrolase_fold"/>
</dbReference>